<feature type="signal peptide" evidence="9">
    <location>
        <begin position="1"/>
        <end position="28"/>
    </location>
</feature>
<evidence type="ECO:0000256" key="5">
    <source>
        <dbReference type="ARBA" id="ARBA00023136"/>
    </source>
</evidence>
<organism evidence="11 12">
    <name type="scientific">Morchella conica CCBAS932</name>
    <dbReference type="NCBI Taxonomy" id="1392247"/>
    <lineage>
        <taxon>Eukaryota</taxon>
        <taxon>Fungi</taxon>
        <taxon>Dikarya</taxon>
        <taxon>Ascomycota</taxon>
        <taxon>Pezizomycotina</taxon>
        <taxon>Pezizomycetes</taxon>
        <taxon>Pezizales</taxon>
        <taxon>Morchellaceae</taxon>
        <taxon>Morchella</taxon>
    </lineage>
</organism>
<feature type="domain" description="Copper acquisition factor BIM1-like" evidence="10">
    <location>
        <begin position="27"/>
        <end position="161"/>
    </location>
</feature>
<keyword evidence="5 8" id="KW-0472">Membrane</keyword>
<dbReference type="OrthoDB" id="5333578at2759"/>
<keyword evidence="2" id="KW-1003">Cell membrane</keyword>
<dbReference type="STRING" id="1392247.A0A3N4KHD4"/>
<dbReference type="Proteomes" id="UP000277580">
    <property type="component" value="Unassembled WGS sequence"/>
</dbReference>
<feature type="chain" id="PRO_5017996085" description="Copper acquisition factor BIM1-like domain-containing protein" evidence="9">
    <location>
        <begin position="29"/>
        <end position="224"/>
    </location>
</feature>
<dbReference type="AlphaFoldDB" id="A0A3N4KHD4"/>
<proteinExistence type="predicted"/>
<sequence length="224" mass="24173">MVLLSSLTPGWGALLFSWMLLFLSGVSAHFEVMYPAQRRYVYHDQFKFPYPSVNRSSWPVAGGALSFVPIHAFALTTVNIALGNNIDENIDSNPYNVPMVPLFNQTGGNATFCIPKIKIPKKIASEVADGVNATMQVIQLTGTGAALYSCMDITFSAREAEIFAEPAVWNHFCINGTGMGAQKIGAPINGSISSAAMRLITPPSSLSSPLVIAAFALLWSLWIN</sequence>
<evidence type="ECO:0000313" key="12">
    <source>
        <dbReference type="Proteomes" id="UP000277580"/>
    </source>
</evidence>
<reference evidence="11 12" key="1">
    <citation type="journal article" date="2018" name="Nat. Ecol. Evol.">
        <title>Pezizomycetes genomes reveal the molecular basis of ectomycorrhizal truffle lifestyle.</title>
        <authorList>
            <person name="Murat C."/>
            <person name="Payen T."/>
            <person name="Noel B."/>
            <person name="Kuo A."/>
            <person name="Morin E."/>
            <person name="Chen J."/>
            <person name="Kohler A."/>
            <person name="Krizsan K."/>
            <person name="Balestrini R."/>
            <person name="Da Silva C."/>
            <person name="Montanini B."/>
            <person name="Hainaut M."/>
            <person name="Levati E."/>
            <person name="Barry K.W."/>
            <person name="Belfiori B."/>
            <person name="Cichocki N."/>
            <person name="Clum A."/>
            <person name="Dockter R.B."/>
            <person name="Fauchery L."/>
            <person name="Guy J."/>
            <person name="Iotti M."/>
            <person name="Le Tacon F."/>
            <person name="Lindquist E.A."/>
            <person name="Lipzen A."/>
            <person name="Malagnac F."/>
            <person name="Mello A."/>
            <person name="Molinier V."/>
            <person name="Miyauchi S."/>
            <person name="Poulain J."/>
            <person name="Riccioni C."/>
            <person name="Rubini A."/>
            <person name="Sitrit Y."/>
            <person name="Splivallo R."/>
            <person name="Traeger S."/>
            <person name="Wang M."/>
            <person name="Zifcakova L."/>
            <person name="Wipf D."/>
            <person name="Zambonelli A."/>
            <person name="Paolocci F."/>
            <person name="Nowrousian M."/>
            <person name="Ottonello S."/>
            <person name="Baldrian P."/>
            <person name="Spatafora J.W."/>
            <person name="Henrissat B."/>
            <person name="Nagy L.G."/>
            <person name="Aury J.M."/>
            <person name="Wincker P."/>
            <person name="Grigoriev I.V."/>
            <person name="Bonfante P."/>
            <person name="Martin F.M."/>
        </authorList>
    </citation>
    <scope>NUCLEOTIDE SEQUENCE [LARGE SCALE GENOMIC DNA]</scope>
    <source>
        <strain evidence="11 12">CCBAS932</strain>
    </source>
</reference>
<evidence type="ECO:0000256" key="8">
    <source>
        <dbReference type="SAM" id="Phobius"/>
    </source>
</evidence>
<evidence type="ECO:0000256" key="7">
    <source>
        <dbReference type="ARBA" id="ARBA00023288"/>
    </source>
</evidence>
<dbReference type="GO" id="GO:0098552">
    <property type="term" value="C:side of membrane"/>
    <property type="evidence" value="ECO:0007669"/>
    <property type="project" value="UniProtKB-KW"/>
</dbReference>
<dbReference type="InterPro" id="IPR046530">
    <property type="entry name" value="BIM1-like_dom"/>
</dbReference>
<name>A0A3N4KHD4_9PEZI</name>
<comment type="subcellular location">
    <subcellularLocation>
        <location evidence="1">Cell membrane</location>
        <topology evidence="1">Lipid-anchor</topology>
        <topology evidence="1">GPI-anchor</topology>
    </subcellularLocation>
</comment>
<keyword evidence="6" id="KW-0325">Glycoprotein</keyword>
<protein>
    <recommendedName>
        <fullName evidence="10">Copper acquisition factor BIM1-like domain-containing protein</fullName>
    </recommendedName>
</protein>
<evidence type="ECO:0000256" key="2">
    <source>
        <dbReference type="ARBA" id="ARBA00022475"/>
    </source>
</evidence>
<evidence type="ECO:0000256" key="9">
    <source>
        <dbReference type="SAM" id="SignalP"/>
    </source>
</evidence>
<keyword evidence="3" id="KW-0336">GPI-anchor</keyword>
<dbReference type="PANTHER" id="PTHR34992:SF10">
    <property type="entry name" value="COPPER ACQUISITION FACTOR BIM1-LIKE DOMAIN-CONTAINING PROTEIN"/>
    <property type="match status" value="1"/>
</dbReference>
<keyword evidence="4 9" id="KW-0732">Signal</keyword>
<keyword evidence="7" id="KW-0449">Lipoprotein</keyword>
<keyword evidence="12" id="KW-1185">Reference proteome</keyword>
<evidence type="ECO:0000259" key="10">
    <source>
        <dbReference type="Pfam" id="PF20238"/>
    </source>
</evidence>
<evidence type="ECO:0000256" key="1">
    <source>
        <dbReference type="ARBA" id="ARBA00004609"/>
    </source>
</evidence>
<evidence type="ECO:0000313" key="11">
    <source>
        <dbReference type="EMBL" id="RPB09956.1"/>
    </source>
</evidence>
<evidence type="ECO:0000256" key="3">
    <source>
        <dbReference type="ARBA" id="ARBA00022622"/>
    </source>
</evidence>
<keyword evidence="8" id="KW-0812">Transmembrane</keyword>
<dbReference type="PANTHER" id="PTHR34992">
    <property type="entry name" value="HYPHAL ANASTAMOSIS-7 PROTEIN"/>
    <property type="match status" value="1"/>
</dbReference>
<evidence type="ECO:0000256" key="4">
    <source>
        <dbReference type="ARBA" id="ARBA00022729"/>
    </source>
</evidence>
<evidence type="ECO:0000256" key="6">
    <source>
        <dbReference type="ARBA" id="ARBA00023180"/>
    </source>
</evidence>
<dbReference type="GO" id="GO:0005886">
    <property type="term" value="C:plasma membrane"/>
    <property type="evidence" value="ECO:0007669"/>
    <property type="project" value="UniProtKB-SubCell"/>
</dbReference>
<dbReference type="Pfam" id="PF20238">
    <property type="entry name" value="BIM1-like_dom"/>
    <property type="match status" value="1"/>
</dbReference>
<dbReference type="InterPro" id="IPR046936">
    <property type="entry name" value="BIM1-like"/>
</dbReference>
<feature type="transmembrane region" description="Helical" evidence="8">
    <location>
        <begin position="206"/>
        <end position="223"/>
    </location>
</feature>
<dbReference type="EMBL" id="ML119147">
    <property type="protein sequence ID" value="RPB09956.1"/>
    <property type="molecule type" value="Genomic_DNA"/>
</dbReference>
<gene>
    <name evidence="11" type="ORF">P167DRAFT_547707</name>
</gene>
<dbReference type="InParanoid" id="A0A3N4KHD4"/>
<keyword evidence="8" id="KW-1133">Transmembrane helix</keyword>
<accession>A0A3N4KHD4</accession>